<dbReference type="InterPro" id="IPR052339">
    <property type="entry name" value="Fe-S_Maturation_MIP18"/>
</dbReference>
<gene>
    <name evidence="2" type="ORF">GPA25_19555</name>
</gene>
<dbReference type="InterPro" id="IPR034904">
    <property type="entry name" value="FSCA_dom_sf"/>
</dbReference>
<accession>A0ABX1QHQ5</accession>
<sequence length="124" mass="13453">MSIFDWLHRAETTAAPPDREAAEDGLRAEVIAALRTVYDPEIPVNIYDLGLIYGLDVDAAAGKVSIRMTLTAPGCPVAATFPGTVERAVQAVDGVREAHVELVWEPPWSRELMSEIALLELGLI</sequence>
<evidence type="ECO:0000313" key="2">
    <source>
        <dbReference type="EMBL" id="NMG76952.1"/>
    </source>
</evidence>
<protein>
    <submittedName>
        <fullName evidence="2">DUF59 domain-containing protein</fullName>
    </submittedName>
</protein>
<dbReference type="EMBL" id="WTVQ01000045">
    <property type="protein sequence ID" value="NMG76952.1"/>
    <property type="molecule type" value="Genomic_DNA"/>
</dbReference>
<name>A0ABX1QHQ5_9RHOO</name>
<dbReference type="PANTHER" id="PTHR42831:SF1">
    <property type="entry name" value="FE-S PROTEIN MATURATION AUXILIARY FACTOR YITW"/>
    <property type="match status" value="1"/>
</dbReference>
<dbReference type="SUPFAM" id="SSF117916">
    <property type="entry name" value="Fe-S cluster assembly (FSCA) domain-like"/>
    <property type="match status" value="1"/>
</dbReference>
<dbReference type="Gene3D" id="3.30.300.130">
    <property type="entry name" value="Fe-S cluster assembly (FSCA)"/>
    <property type="match status" value="1"/>
</dbReference>
<dbReference type="RefSeq" id="WP_169262088.1">
    <property type="nucleotide sequence ID" value="NZ_WTVQ01000045.1"/>
</dbReference>
<comment type="caution">
    <text evidence="2">The sequence shown here is derived from an EMBL/GenBank/DDBJ whole genome shotgun (WGS) entry which is preliminary data.</text>
</comment>
<dbReference type="PANTHER" id="PTHR42831">
    <property type="entry name" value="FE-S PROTEIN MATURATION AUXILIARY FACTOR YITW"/>
    <property type="match status" value="1"/>
</dbReference>
<dbReference type="Proteomes" id="UP000648984">
    <property type="component" value="Unassembled WGS sequence"/>
</dbReference>
<keyword evidence="3" id="KW-1185">Reference proteome</keyword>
<organism evidence="2 3">
    <name type="scientific">Aromatoleum diolicum</name>
    <dbReference type="NCBI Taxonomy" id="75796"/>
    <lineage>
        <taxon>Bacteria</taxon>
        <taxon>Pseudomonadati</taxon>
        <taxon>Pseudomonadota</taxon>
        <taxon>Betaproteobacteria</taxon>
        <taxon>Rhodocyclales</taxon>
        <taxon>Rhodocyclaceae</taxon>
        <taxon>Aromatoleum</taxon>
    </lineage>
</organism>
<dbReference type="InterPro" id="IPR002744">
    <property type="entry name" value="MIP18-like"/>
</dbReference>
<reference evidence="2 3" key="1">
    <citation type="submission" date="2019-12" db="EMBL/GenBank/DDBJ databases">
        <title>Comparative genomics gives insights into the taxonomy of the Azoarcus-Aromatoleum group and reveals separate origins of nif in the plant-associated Azoarcus and non-plant-associated Aromatoleum sub-groups.</title>
        <authorList>
            <person name="Lafos M."/>
            <person name="Maluk M."/>
            <person name="Batista M."/>
            <person name="Junghare M."/>
            <person name="Carmona M."/>
            <person name="Faoro H."/>
            <person name="Cruz L.M."/>
            <person name="Battistoni F."/>
            <person name="De Souza E."/>
            <person name="Pedrosa F."/>
            <person name="Chen W.-M."/>
            <person name="Poole P.S."/>
            <person name="Dixon R.A."/>
            <person name="James E.K."/>
        </authorList>
    </citation>
    <scope>NUCLEOTIDE SEQUENCE [LARGE SCALE GENOMIC DNA]</scope>
    <source>
        <strain evidence="2 3">22Lin</strain>
    </source>
</reference>
<proteinExistence type="predicted"/>
<dbReference type="Pfam" id="PF01883">
    <property type="entry name" value="FeS_assembly_P"/>
    <property type="match status" value="1"/>
</dbReference>
<evidence type="ECO:0000259" key="1">
    <source>
        <dbReference type="Pfam" id="PF01883"/>
    </source>
</evidence>
<feature type="domain" description="MIP18 family-like" evidence="1">
    <location>
        <begin position="27"/>
        <end position="100"/>
    </location>
</feature>
<evidence type="ECO:0000313" key="3">
    <source>
        <dbReference type="Proteomes" id="UP000648984"/>
    </source>
</evidence>